<dbReference type="InterPro" id="IPR036388">
    <property type="entry name" value="WH-like_DNA-bd_sf"/>
</dbReference>
<keyword evidence="2" id="KW-0238">DNA-binding</keyword>
<dbReference type="SUPFAM" id="SSF52172">
    <property type="entry name" value="CheY-like"/>
    <property type="match status" value="1"/>
</dbReference>
<feature type="domain" description="Response regulatory" evidence="5">
    <location>
        <begin position="3"/>
        <end position="119"/>
    </location>
</feature>
<dbReference type="AlphaFoldDB" id="A0A4D6UXM6"/>
<dbReference type="PROSITE" id="PS50043">
    <property type="entry name" value="HTH_LUXR_2"/>
    <property type="match status" value="1"/>
</dbReference>
<evidence type="ECO:0000259" key="4">
    <source>
        <dbReference type="PROSITE" id="PS50043"/>
    </source>
</evidence>
<evidence type="ECO:0000256" key="2">
    <source>
        <dbReference type="ARBA" id="ARBA00023125"/>
    </source>
</evidence>
<dbReference type="InterPro" id="IPR001789">
    <property type="entry name" value="Sig_transdc_resp-reg_receiver"/>
</dbReference>
<dbReference type="InterPro" id="IPR000792">
    <property type="entry name" value="Tscrpt_reg_LuxR_C"/>
</dbReference>
<reference evidence="6" key="2">
    <citation type="journal article" date="2019" name="Phycologia">
        <title>The phylogenetic position of the morphologically unusual Pleurostichidium falkenbergii (Rhodomelaceae, Rhodophyta) based on plastid phylogenomics.</title>
        <authorList>
            <person name="Pasella M.M."/>
            <person name="Verbruggen H."/>
            <person name="Nelson W.A."/>
            <person name="Diaz-Tapia P."/>
        </authorList>
    </citation>
    <scope>NUCLEOTIDE SEQUENCE</scope>
</reference>
<evidence type="ECO:0000259" key="5">
    <source>
        <dbReference type="PROSITE" id="PS50110"/>
    </source>
</evidence>
<keyword evidence="6" id="KW-0934">Plastid</keyword>
<dbReference type="InterPro" id="IPR016032">
    <property type="entry name" value="Sig_transdc_resp-reg_C-effctor"/>
</dbReference>
<dbReference type="PROSITE" id="PS50110">
    <property type="entry name" value="RESPONSE_REGULATORY"/>
    <property type="match status" value="1"/>
</dbReference>
<gene>
    <name evidence="6" type="primary">ycf29</name>
</gene>
<dbReference type="Gene3D" id="3.40.50.2300">
    <property type="match status" value="1"/>
</dbReference>
<protein>
    <recommendedName>
        <fullName evidence="7">TctD-like protein</fullName>
    </recommendedName>
</protein>
<dbReference type="EMBL" id="MH853471">
    <property type="protein sequence ID" value="QCH39745.1"/>
    <property type="molecule type" value="Genomic_DNA"/>
</dbReference>
<dbReference type="CDD" id="cd06170">
    <property type="entry name" value="LuxR_C_like"/>
    <property type="match status" value="1"/>
</dbReference>
<dbReference type="GeneID" id="40488352"/>
<accession>A0A4D6UXM6</accession>
<name>A0A4D6UXM6_9FLOR</name>
<feature type="domain" description="HTH luxR-type" evidence="4">
    <location>
        <begin position="141"/>
        <end position="206"/>
    </location>
</feature>
<dbReference type="PANTHER" id="PTHR44591:SF3">
    <property type="entry name" value="RESPONSE REGULATORY DOMAIN-CONTAINING PROTEIN"/>
    <property type="match status" value="1"/>
</dbReference>
<dbReference type="Gene3D" id="1.10.10.10">
    <property type="entry name" value="Winged helix-like DNA-binding domain superfamily/Winged helix DNA-binding domain"/>
    <property type="match status" value="1"/>
</dbReference>
<evidence type="ECO:0008006" key="7">
    <source>
        <dbReference type="Google" id="ProtNLM"/>
    </source>
</evidence>
<dbReference type="SMART" id="SM00448">
    <property type="entry name" value="REC"/>
    <property type="match status" value="1"/>
</dbReference>
<dbReference type="SMART" id="SM00421">
    <property type="entry name" value="HTH_LUXR"/>
    <property type="match status" value="1"/>
</dbReference>
<dbReference type="RefSeq" id="YP_009654458.1">
    <property type="nucleotide sequence ID" value="NC_042794.1"/>
</dbReference>
<dbReference type="GO" id="GO:0003677">
    <property type="term" value="F:DNA binding"/>
    <property type="evidence" value="ECO:0007669"/>
    <property type="project" value="UniProtKB-KW"/>
</dbReference>
<evidence type="ECO:0000313" key="6">
    <source>
        <dbReference type="EMBL" id="QCH39745.1"/>
    </source>
</evidence>
<reference evidence="6" key="1">
    <citation type="submission" date="2018-09" db="EMBL/GenBank/DDBJ databases">
        <authorList>
            <person name="Pasella M."/>
            <person name="Verbruggen H."/>
            <person name="Nelson W.A."/>
            <person name="Diaz-Tapia P."/>
        </authorList>
    </citation>
    <scope>NUCLEOTIDE SEQUENCE</scope>
</reference>
<dbReference type="Pfam" id="PF00072">
    <property type="entry name" value="Response_reg"/>
    <property type="match status" value="1"/>
</dbReference>
<feature type="modified residue" description="4-aspartylphosphate" evidence="3">
    <location>
        <position position="52"/>
    </location>
</feature>
<dbReference type="PROSITE" id="PS00622">
    <property type="entry name" value="HTH_LUXR_1"/>
    <property type="match status" value="1"/>
</dbReference>
<organism evidence="6">
    <name type="scientific">Pleurostichidium falkenbergii</name>
    <dbReference type="NCBI Taxonomy" id="121064"/>
    <lineage>
        <taxon>Eukaryota</taxon>
        <taxon>Rhodophyta</taxon>
        <taxon>Florideophyceae</taxon>
        <taxon>Rhodymeniophycidae</taxon>
        <taxon>Ceramiales</taxon>
        <taxon>Rhodomelaceae</taxon>
        <taxon>Pleurostichidium</taxon>
    </lineage>
</organism>
<dbReference type="InterPro" id="IPR011006">
    <property type="entry name" value="CheY-like_superfamily"/>
</dbReference>
<dbReference type="PANTHER" id="PTHR44591">
    <property type="entry name" value="STRESS RESPONSE REGULATOR PROTEIN 1"/>
    <property type="match status" value="1"/>
</dbReference>
<geneLocation type="plastid" evidence="6"/>
<dbReference type="Pfam" id="PF00196">
    <property type="entry name" value="GerE"/>
    <property type="match status" value="1"/>
</dbReference>
<keyword evidence="1 3" id="KW-0597">Phosphoprotein</keyword>
<dbReference type="GO" id="GO:0000160">
    <property type="term" value="P:phosphorelay signal transduction system"/>
    <property type="evidence" value="ECO:0007669"/>
    <property type="project" value="InterPro"/>
</dbReference>
<dbReference type="PRINTS" id="PR00038">
    <property type="entry name" value="HTHLUXR"/>
</dbReference>
<evidence type="ECO:0000256" key="3">
    <source>
        <dbReference type="PROSITE-ProRule" id="PRU00169"/>
    </source>
</evidence>
<dbReference type="InterPro" id="IPR050595">
    <property type="entry name" value="Bact_response_regulator"/>
</dbReference>
<dbReference type="GO" id="GO:0006355">
    <property type="term" value="P:regulation of DNA-templated transcription"/>
    <property type="evidence" value="ECO:0007669"/>
    <property type="project" value="InterPro"/>
</dbReference>
<evidence type="ECO:0000256" key="1">
    <source>
        <dbReference type="ARBA" id="ARBA00022553"/>
    </source>
</evidence>
<dbReference type="SUPFAM" id="SSF46894">
    <property type="entry name" value="C-terminal effector domain of the bipartite response regulators"/>
    <property type="match status" value="1"/>
</dbReference>
<sequence>MKKILLVDDDENLCNLLSYYLISFNFSVNSVHSVSNALANLKQNFPDLVISDIMMKDLNGYDFIKILKLDEYFAKIPFIFLTAKGMTVDRIRGYNLGCHGYLTKPFDPKELIAIIYNISNHSQISDRNYLVQSKISFVSSKHVSSFNLTNHERNILRLIIEGYMNKEISVTLDLGQRNVEKYVSRLLSKTNTRNRVELIKLFIKYI</sequence>
<proteinExistence type="predicted"/>